<dbReference type="Pfam" id="PF06299">
    <property type="entry name" value="DUF1045"/>
    <property type="match status" value="1"/>
</dbReference>
<proteinExistence type="predicted"/>
<dbReference type="PIRSF" id="PIRSF033328">
    <property type="entry name" value="Phest_Mll4975"/>
    <property type="match status" value="1"/>
</dbReference>
<comment type="caution">
    <text evidence="1">The sequence shown here is derived from an EMBL/GenBank/DDBJ whole genome shotgun (WGS) entry which is preliminary data.</text>
</comment>
<evidence type="ECO:0000313" key="1">
    <source>
        <dbReference type="EMBL" id="PTX50652.1"/>
    </source>
</evidence>
<organism evidence="1 2">
    <name type="scientific">Allosediminivita pacifica</name>
    <dbReference type="NCBI Taxonomy" id="1267769"/>
    <lineage>
        <taxon>Bacteria</taxon>
        <taxon>Pseudomonadati</taxon>
        <taxon>Pseudomonadota</taxon>
        <taxon>Alphaproteobacteria</taxon>
        <taxon>Rhodobacterales</taxon>
        <taxon>Paracoccaceae</taxon>
        <taxon>Allosediminivita</taxon>
    </lineage>
</organism>
<dbReference type="NCBIfam" id="TIGR03223">
    <property type="entry name" value="Phn_opern_protn"/>
    <property type="match status" value="1"/>
</dbReference>
<dbReference type="OrthoDB" id="4954742at2"/>
<dbReference type="EMBL" id="QBKN01000004">
    <property type="protein sequence ID" value="PTX50652.1"/>
    <property type="molecule type" value="Genomic_DNA"/>
</dbReference>
<dbReference type="InterPro" id="IPR009389">
    <property type="entry name" value="DUF1045"/>
</dbReference>
<accession>A0A2T6B3P2</accession>
<dbReference type="RefSeq" id="WP_107974872.1">
    <property type="nucleotide sequence ID" value="NZ_BMEZ01000004.1"/>
</dbReference>
<dbReference type="AlphaFoldDB" id="A0A2T6B3P2"/>
<sequence>MRYSRYAVYYTLPDTPLDRFGAAWLGWNAKTGERSGPPEIEGLPKPAHELTETPRKYGLHGTIKPPFRLAEGTDTASLRKALAALCARHPAVEMTALQLTRLGSFLALTPTGNTEALQALAGRVVERLDRFRAPLTEDELARRRKARLSERQEENLDRWGYPYVMEDFRFHMTLTGRLSAEELEQTRVVLLPQIATYLEAPFCIDALTLCGEDEDGRFHELHRYALAG</sequence>
<dbReference type="Proteomes" id="UP000244069">
    <property type="component" value="Unassembled WGS sequence"/>
</dbReference>
<reference evidence="1 2" key="1">
    <citation type="submission" date="2018-04" db="EMBL/GenBank/DDBJ databases">
        <title>Genomic Encyclopedia of Archaeal and Bacterial Type Strains, Phase II (KMG-II): from individual species to whole genera.</title>
        <authorList>
            <person name="Goeker M."/>
        </authorList>
    </citation>
    <scope>NUCLEOTIDE SEQUENCE [LARGE SCALE GENOMIC DNA]</scope>
    <source>
        <strain evidence="1 2">DSM 29329</strain>
    </source>
</reference>
<dbReference type="Gene3D" id="3.90.1140.10">
    <property type="entry name" value="Cyclic phosphodiesterase"/>
    <property type="match status" value="1"/>
</dbReference>
<evidence type="ECO:0000313" key="2">
    <source>
        <dbReference type="Proteomes" id="UP000244069"/>
    </source>
</evidence>
<name>A0A2T6B3P2_9RHOB</name>
<keyword evidence="2" id="KW-1185">Reference proteome</keyword>
<protein>
    <submittedName>
        <fullName evidence="1">Putative phosphonate metabolism protein</fullName>
    </submittedName>
</protein>
<gene>
    <name evidence="1" type="ORF">C8N44_1047</name>
</gene>